<evidence type="ECO:0000256" key="4">
    <source>
        <dbReference type="ARBA" id="ARBA00022771"/>
    </source>
</evidence>
<keyword evidence="2" id="KW-0479">Metal-binding</keyword>
<dbReference type="InterPro" id="IPR036236">
    <property type="entry name" value="Znf_C2H2_sf"/>
</dbReference>
<evidence type="ECO:0000259" key="10">
    <source>
        <dbReference type="PROSITE" id="PS50157"/>
    </source>
</evidence>
<feature type="coiled-coil region" evidence="8">
    <location>
        <begin position="136"/>
        <end position="163"/>
    </location>
</feature>
<feature type="domain" description="C2H2-type" evidence="10">
    <location>
        <begin position="861"/>
        <end position="887"/>
    </location>
</feature>
<comment type="caution">
    <text evidence="11">The sequence shown here is derived from an EMBL/GenBank/DDBJ whole genome shotgun (WGS) entry which is preliminary data.</text>
</comment>
<keyword evidence="4 7" id="KW-0863">Zinc-finger</keyword>
<keyword evidence="5" id="KW-0862">Zinc</keyword>
<dbReference type="Proteomes" id="UP001187315">
    <property type="component" value="Unassembled WGS sequence"/>
</dbReference>
<evidence type="ECO:0000256" key="1">
    <source>
        <dbReference type="ARBA" id="ARBA00004123"/>
    </source>
</evidence>
<feature type="compositionally biased region" description="Acidic residues" evidence="9">
    <location>
        <begin position="407"/>
        <end position="417"/>
    </location>
</feature>
<feature type="region of interest" description="Disordered" evidence="9">
    <location>
        <begin position="689"/>
        <end position="709"/>
    </location>
</feature>
<proteinExistence type="predicted"/>
<evidence type="ECO:0000256" key="5">
    <source>
        <dbReference type="ARBA" id="ARBA00022833"/>
    </source>
</evidence>
<organism evidence="11 12">
    <name type="scientific">Tachysurus vachellii</name>
    <name type="common">Darkbarbel catfish</name>
    <name type="synonym">Pelteobagrus vachellii</name>
    <dbReference type="NCBI Taxonomy" id="175792"/>
    <lineage>
        <taxon>Eukaryota</taxon>
        <taxon>Metazoa</taxon>
        <taxon>Chordata</taxon>
        <taxon>Craniata</taxon>
        <taxon>Vertebrata</taxon>
        <taxon>Euteleostomi</taxon>
        <taxon>Actinopterygii</taxon>
        <taxon>Neopterygii</taxon>
        <taxon>Teleostei</taxon>
        <taxon>Ostariophysi</taxon>
        <taxon>Siluriformes</taxon>
        <taxon>Bagridae</taxon>
        <taxon>Tachysurus</taxon>
    </lineage>
</organism>
<evidence type="ECO:0000256" key="3">
    <source>
        <dbReference type="ARBA" id="ARBA00022737"/>
    </source>
</evidence>
<dbReference type="AlphaFoldDB" id="A0AA88NG41"/>
<feature type="domain" description="C2H2-type" evidence="10">
    <location>
        <begin position="501"/>
        <end position="529"/>
    </location>
</feature>
<evidence type="ECO:0000256" key="9">
    <source>
        <dbReference type="SAM" id="MobiDB-lite"/>
    </source>
</evidence>
<sequence>MEIVSKEMVRAVGAERQRDVNIVKEPNECTQTWSVPKLEASSDEEVVSRGFSDDVCCLCGGNFSFLDHPTEHFIKHTDEVCCHLCPTKFPHINSLDLHLKNAHTKYNIFCKSCNMGRHRPKQWTVEIDKTLETPQMTLLDDEVEEVKIENEEFEIKYVKEEEKEVVVGKMEETERNSITETSEDDKMVNRSLHDHNYFFSQACSSIRENANNVVLYTSNENVLVLINKTDTGISPNDSYSESDQQETPVDDQAACKGIHDHTYFSFQSLENHTLLAEQAPVPENMHVFNNKADSRIFCKDPESTESDQNQDQENELVSSGLIDHTYFSRQTLENHAVLSKVQSKENILKNPSHGNNADMTDQETTMLEASQLEYKMKVEEELCEFEPVQEDEGMWEHVGRIQRSDHEDSDTGQEDQCSDTVSCTSTGTNDDTSVKDCQTRIVIQKQNDENTNQKPLRPVGSVNSYPATSLYKDLQTCAYCGLSKLPNTVDSMVRCTCTQAFTCSLCVIAFSTEQMLLTHQAEKHPLAKYMCGNCLQLFHTQNIFIQHVCSKPKGFSEKSLTPSNISDSSKELLLRILNVAPSPAAAAESSKQPLSCQGVDIIKKPQNLETMLNSTSHSLPNSASISDTQKAPVQVTVTRTMSHSQKNNSACCTLNGDQGQVMIPISTGTEKQIGQVQVLSPLQAKLVTPTSSSTSSNPTQIHFSPQSQGQLTAIPTVTQTKSGQIQGLTPHTPAGSAELTTRVVQPQLHPAFGVHLPHPFQSQISNSVSIPSQTDQLPKSSVPFLDICRYSQSTQIHPSSPRPLKIVAMFVNQSKELALQKRMCQSWRSKAVFPCRQCGALSRQFSLGVRHRYQHRGPRLYRCQCGRTFHQRMHLLRHQVQHAEATRYICAACGQMFCGTKQLACHRPLFRITQSNRKKQANKECRNIFQCNCGHSFTRPAALLWHMLKNSKARKLRLKGLQYITVQID</sequence>
<keyword evidence="12" id="KW-1185">Reference proteome</keyword>
<evidence type="ECO:0000256" key="8">
    <source>
        <dbReference type="SAM" id="Coils"/>
    </source>
</evidence>
<dbReference type="EMBL" id="JAVHJS010000006">
    <property type="protein sequence ID" value="KAK2855224.1"/>
    <property type="molecule type" value="Genomic_DNA"/>
</dbReference>
<evidence type="ECO:0000256" key="2">
    <source>
        <dbReference type="ARBA" id="ARBA00022723"/>
    </source>
</evidence>
<dbReference type="PROSITE" id="PS50157">
    <property type="entry name" value="ZINC_FINGER_C2H2_2"/>
    <property type="match status" value="2"/>
</dbReference>
<reference evidence="11" key="1">
    <citation type="submission" date="2023-08" db="EMBL/GenBank/DDBJ databases">
        <title>Pelteobagrus vachellii genome.</title>
        <authorList>
            <person name="Liu H."/>
        </authorList>
    </citation>
    <scope>NUCLEOTIDE SEQUENCE</scope>
    <source>
        <strain evidence="11">PRFRI_2022a</strain>
        <tissue evidence="11">Muscle</tissue>
    </source>
</reference>
<keyword evidence="3" id="KW-0677">Repeat</keyword>
<name>A0AA88NG41_TACVA</name>
<comment type="subcellular location">
    <subcellularLocation>
        <location evidence="1">Nucleus</location>
    </subcellularLocation>
</comment>
<dbReference type="GO" id="GO:0008270">
    <property type="term" value="F:zinc ion binding"/>
    <property type="evidence" value="ECO:0007669"/>
    <property type="project" value="UniProtKB-KW"/>
</dbReference>
<dbReference type="Gene3D" id="3.30.160.60">
    <property type="entry name" value="Classic Zinc Finger"/>
    <property type="match status" value="1"/>
</dbReference>
<gene>
    <name evidence="11" type="ORF">Q7C36_007093</name>
</gene>
<dbReference type="PROSITE" id="PS00028">
    <property type="entry name" value="ZINC_FINGER_C2H2_1"/>
    <property type="match status" value="3"/>
</dbReference>
<dbReference type="PANTHER" id="PTHR24381">
    <property type="entry name" value="ZINC FINGER PROTEIN"/>
    <property type="match status" value="1"/>
</dbReference>
<feature type="compositionally biased region" description="Polar residues" evidence="9">
    <location>
        <begin position="700"/>
        <end position="709"/>
    </location>
</feature>
<dbReference type="GO" id="GO:0000981">
    <property type="term" value="F:DNA-binding transcription factor activity, RNA polymerase II-specific"/>
    <property type="evidence" value="ECO:0007669"/>
    <property type="project" value="TreeGrafter"/>
</dbReference>
<evidence type="ECO:0000313" key="12">
    <source>
        <dbReference type="Proteomes" id="UP001187315"/>
    </source>
</evidence>
<keyword evidence="6" id="KW-0539">Nucleus</keyword>
<keyword evidence="8" id="KW-0175">Coiled coil</keyword>
<dbReference type="GO" id="GO:0005634">
    <property type="term" value="C:nucleus"/>
    <property type="evidence" value="ECO:0007669"/>
    <property type="project" value="UniProtKB-SubCell"/>
</dbReference>
<evidence type="ECO:0000256" key="7">
    <source>
        <dbReference type="PROSITE-ProRule" id="PRU00042"/>
    </source>
</evidence>
<evidence type="ECO:0000256" key="6">
    <source>
        <dbReference type="ARBA" id="ARBA00023242"/>
    </source>
</evidence>
<feature type="region of interest" description="Disordered" evidence="9">
    <location>
        <begin position="404"/>
        <end position="432"/>
    </location>
</feature>
<evidence type="ECO:0000313" key="11">
    <source>
        <dbReference type="EMBL" id="KAK2855224.1"/>
    </source>
</evidence>
<dbReference type="SUPFAM" id="SSF57667">
    <property type="entry name" value="beta-beta-alpha zinc fingers"/>
    <property type="match status" value="1"/>
</dbReference>
<protein>
    <recommendedName>
        <fullName evidence="10">C2H2-type domain-containing protein</fullName>
    </recommendedName>
</protein>
<dbReference type="PANTHER" id="PTHR24381:SF393">
    <property type="entry name" value="CHROMATIN-LINKED ADAPTOR FOR MSL PROTEINS, ISOFORM B"/>
    <property type="match status" value="1"/>
</dbReference>
<feature type="compositionally biased region" description="Polar residues" evidence="9">
    <location>
        <begin position="418"/>
        <end position="431"/>
    </location>
</feature>
<dbReference type="GO" id="GO:0000977">
    <property type="term" value="F:RNA polymerase II transcription regulatory region sequence-specific DNA binding"/>
    <property type="evidence" value="ECO:0007669"/>
    <property type="project" value="TreeGrafter"/>
</dbReference>
<feature type="compositionally biased region" description="Low complexity" evidence="9">
    <location>
        <begin position="689"/>
        <end position="699"/>
    </location>
</feature>
<dbReference type="InterPro" id="IPR013087">
    <property type="entry name" value="Znf_C2H2_type"/>
</dbReference>
<accession>A0AA88NG41</accession>
<dbReference type="SMART" id="SM00355">
    <property type="entry name" value="ZnF_C2H2"/>
    <property type="match status" value="4"/>
</dbReference>